<proteinExistence type="predicted"/>
<dbReference type="EMBL" id="PYGI01000002">
    <property type="protein sequence ID" value="PSL16174.1"/>
    <property type="molecule type" value="Genomic_DNA"/>
</dbReference>
<protein>
    <submittedName>
        <fullName evidence="2">Uncharacterized protein</fullName>
    </submittedName>
</protein>
<feature type="transmembrane region" description="Helical" evidence="1">
    <location>
        <begin position="95"/>
        <end position="113"/>
    </location>
</feature>
<organism evidence="2 3">
    <name type="scientific">Marinobacterium halophilum</name>
    <dbReference type="NCBI Taxonomy" id="267374"/>
    <lineage>
        <taxon>Bacteria</taxon>
        <taxon>Pseudomonadati</taxon>
        <taxon>Pseudomonadota</taxon>
        <taxon>Gammaproteobacteria</taxon>
        <taxon>Oceanospirillales</taxon>
        <taxon>Oceanospirillaceae</taxon>
        <taxon>Marinobacterium</taxon>
    </lineage>
</organism>
<comment type="caution">
    <text evidence="2">The sequence shown here is derived from an EMBL/GenBank/DDBJ whole genome shotgun (WGS) entry which is preliminary data.</text>
</comment>
<keyword evidence="1" id="KW-1133">Transmembrane helix</keyword>
<feature type="transmembrane region" description="Helical" evidence="1">
    <location>
        <begin position="6"/>
        <end position="29"/>
    </location>
</feature>
<accession>A0A2P8F373</accession>
<dbReference type="AlphaFoldDB" id="A0A2P8F373"/>
<sequence>MNTISLVLLVCSFIFIIMYFFISFFLFFFTVRRIEYNLKISGYDRPFSWDVIGLRTYVYVFELIQPKTLYSKPSPFDSFTSSKLIHEYKRPIDVILARLLILDGFLFIVVLFANDFFYL</sequence>
<dbReference type="Proteomes" id="UP000242133">
    <property type="component" value="Unassembled WGS sequence"/>
</dbReference>
<name>A0A2P8F373_9GAMM</name>
<keyword evidence="3" id="KW-1185">Reference proteome</keyword>
<keyword evidence="1" id="KW-0812">Transmembrane</keyword>
<gene>
    <name evidence="2" type="ORF">CLV44_10297</name>
</gene>
<reference evidence="2 3" key="1">
    <citation type="submission" date="2018-03" db="EMBL/GenBank/DDBJ databases">
        <title>Genomic Encyclopedia of Archaeal and Bacterial Type Strains, Phase II (KMG-II): from individual species to whole genera.</title>
        <authorList>
            <person name="Goeker M."/>
        </authorList>
    </citation>
    <scope>NUCLEOTIDE SEQUENCE [LARGE SCALE GENOMIC DNA]</scope>
    <source>
        <strain evidence="2 3">DSM 17586</strain>
    </source>
</reference>
<evidence type="ECO:0000256" key="1">
    <source>
        <dbReference type="SAM" id="Phobius"/>
    </source>
</evidence>
<evidence type="ECO:0000313" key="3">
    <source>
        <dbReference type="Proteomes" id="UP000242133"/>
    </source>
</evidence>
<evidence type="ECO:0000313" key="2">
    <source>
        <dbReference type="EMBL" id="PSL16174.1"/>
    </source>
</evidence>
<keyword evidence="1" id="KW-0472">Membrane</keyword>